<dbReference type="SFLD" id="SFLDG01067">
    <property type="entry name" value="SPASM/twitch_domain_containing"/>
    <property type="match status" value="1"/>
</dbReference>
<dbReference type="GO" id="GO:0046872">
    <property type="term" value="F:metal ion binding"/>
    <property type="evidence" value="ECO:0007669"/>
    <property type="project" value="UniProtKB-KW"/>
</dbReference>
<dbReference type="PANTHER" id="PTHR11228:SF7">
    <property type="entry name" value="PQQA PEPTIDE CYCLASE"/>
    <property type="match status" value="1"/>
</dbReference>
<dbReference type="EMBL" id="JALIDZ010000001">
    <property type="protein sequence ID" value="MCT8970688.1"/>
    <property type="molecule type" value="Genomic_DNA"/>
</dbReference>
<evidence type="ECO:0000256" key="1">
    <source>
        <dbReference type="ARBA" id="ARBA00001966"/>
    </source>
</evidence>
<evidence type="ECO:0000313" key="7">
    <source>
        <dbReference type="EMBL" id="MCT8970688.1"/>
    </source>
</evidence>
<reference evidence="7 8" key="1">
    <citation type="submission" date="2022-04" db="EMBL/GenBank/DDBJ databases">
        <authorList>
            <person name="Ye Y.-Q."/>
            <person name="Du Z.-J."/>
        </authorList>
    </citation>
    <scope>NUCLEOTIDE SEQUENCE [LARGE SCALE GENOMIC DNA]</scope>
    <source>
        <strain evidence="7 8">A6E488</strain>
    </source>
</reference>
<name>A0AAW5QVJ8_9HYPH</name>
<dbReference type="RefSeq" id="WP_261614251.1">
    <property type="nucleotide sequence ID" value="NZ_JALIDZ010000001.1"/>
</dbReference>
<keyword evidence="2" id="KW-0949">S-adenosyl-L-methionine</keyword>
<sequence length="331" mass="35964">MNDLAFEKGFVALDPLKFRDPDITAKGEARATVALERLDTLWINTGTLCNITCVNCYIESSPTNDRLAYITAAEARAYLYEIAELGLPTAEIGFTGGEPFMNPDMLEMLEDALSRGFRALVLTNAMQPMQRPPVRAGLLRLRETYGDRLVMRVSLDHYTAELHEQERGAKTFDKTLAGLDWLAENGFSVAIAGRSVWGEPEPVARAGYAALFAERGWPIDADDRTALVIFPEMDARVDVPEITTACWGILDLSPNAMMCATSRMVVKRRGAAALTVLPCTLLPYDDAFGMGATLAESLAADGGMFSRGAVKLCHPHCAKFCVLGGGSCAPE</sequence>
<comment type="caution">
    <text evidence="7">The sequence shown here is derived from an EMBL/GenBank/DDBJ whole genome shotgun (WGS) entry which is preliminary data.</text>
</comment>
<evidence type="ECO:0000256" key="3">
    <source>
        <dbReference type="ARBA" id="ARBA00022723"/>
    </source>
</evidence>
<proteinExistence type="predicted"/>
<evidence type="ECO:0000259" key="6">
    <source>
        <dbReference type="Pfam" id="PF04055"/>
    </source>
</evidence>
<dbReference type="InterPro" id="IPR013785">
    <property type="entry name" value="Aldolase_TIM"/>
</dbReference>
<accession>A0AAW5QVJ8</accession>
<dbReference type="InterPro" id="IPR007197">
    <property type="entry name" value="rSAM"/>
</dbReference>
<organism evidence="7 8">
    <name type="scientific">Microbaculum marinisediminis</name>
    <dbReference type="NCBI Taxonomy" id="2931392"/>
    <lineage>
        <taxon>Bacteria</taxon>
        <taxon>Pseudomonadati</taxon>
        <taxon>Pseudomonadota</taxon>
        <taxon>Alphaproteobacteria</taxon>
        <taxon>Hyphomicrobiales</taxon>
        <taxon>Tepidamorphaceae</taxon>
        <taxon>Microbaculum</taxon>
    </lineage>
</organism>
<evidence type="ECO:0000256" key="2">
    <source>
        <dbReference type="ARBA" id="ARBA00022691"/>
    </source>
</evidence>
<dbReference type="PANTHER" id="PTHR11228">
    <property type="entry name" value="RADICAL SAM DOMAIN PROTEIN"/>
    <property type="match status" value="1"/>
</dbReference>
<keyword evidence="8" id="KW-1185">Reference proteome</keyword>
<dbReference type="SFLD" id="SFLDS00029">
    <property type="entry name" value="Radical_SAM"/>
    <property type="match status" value="1"/>
</dbReference>
<dbReference type="Gene3D" id="3.20.20.70">
    <property type="entry name" value="Aldolase class I"/>
    <property type="match status" value="1"/>
</dbReference>
<dbReference type="CDD" id="cd01335">
    <property type="entry name" value="Radical_SAM"/>
    <property type="match status" value="1"/>
</dbReference>
<evidence type="ECO:0000313" key="8">
    <source>
        <dbReference type="Proteomes" id="UP001320898"/>
    </source>
</evidence>
<evidence type="ECO:0000256" key="4">
    <source>
        <dbReference type="ARBA" id="ARBA00023004"/>
    </source>
</evidence>
<dbReference type="InterPro" id="IPR058240">
    <property type="entry name" value="rSAM_sf"/>
</dbReference>
<dbReference type="SUPFAM" id="SSF102114">
    <property type="entry name" value="Radical SAM enzymes"/>
    <property type="match status" value="1"/>
</dbReference>
<protein>
    <submittedName>
        <fullName evidence="7">Radical SAM protein</fullName>
    </submittedName>
</protein>
<keyword evidence="4" id="KW-0408">Iron</keyword>
<dbReference type="GO" id="GO:0003824">
    <property type="term" value="F:catalytic activity"/>
    <property type="evidence" value="ECO:0007669"/>
    <property type="project" value="InterPro"/>
</dbReference>
<feature type="domain" description="Radical SAM core" evidence="6">
    <location>
        <begin position="43"/>
        <end position="189"/>
    </location>
</feature>
<comment type="cofactor">
    <cofactor evidence="1">
        <name>[4Fe-4S] cluster</name>
        <dbReference type="ChEBI" id="CHEBI:49883"/>
    </cofactor>
</comment>
<gene>
    <name evidence="7" type="ORF">MUB46_02330</name>
</gene>
<dbReference type="InterPro" id="IPR050377">
    <property type="entry name" value="Radical_SAM_PqqE_MftC-like"/>
</dbReference>
<dbReference type="GO" id="GO:0051536">
    <property type="term" value="F:iron-sulfur cluster binding"/>
    <property type="evidence" value="ECO:0007669"/>
    <property type="project" value="UniProtKB-KW"/>
</dbReference>
<dbReference type="AlphaFoldDB" id="A0AAW5QVJ8"/>
<keyword evidence="5" id="KW-0411">Iron-sulfur</keyword>
<dbReference type="Pfam" id="PF04055">
    <property type="entry name" value="Radical_SAM"/>
    <property type="match status" value="1"/>
</dbReference>
<keyword evidence="3" id="KW-0479">Metal-binding</keyword>
<dbReference type="Proteomes" id="UP001320898">
    <property type="component" value="Unassembled WGS sequence"/>
</dbReference>
<evidence type="ECO:0000256" key="5">
    <source>
        <dbReference type="ARBA" id="ARBA00023014"/>
    </source>
</evidence>